<comment type="caution">
    <text evidence="2">The sequence shown here is derived from an EMBL/GenBank/DDBJ whole genome shotgun (WGS) entry which is preliminary data.</text>
</comment>
<organism evidence="2 3">
    <name type="scientific">Mycena maculata</name>
    <dbReference type="NCBI Taxonomy" id="230809"/>
    <lineage>
        <taxon>Eukaryota</taxon>
        <taxon>Fungi</taxon>
        <taxon>Dikarya</taxon>
        <taxon>Basidiomycota</taxon>
        <taxon>Agaricomycotina</taxon>
        <taxon>Agaricomycetes</taxon>
        <taxon>Agaricomycetidae</taxon>
        <taxon>Agaricales</taxon>
        <taxon>Marasmiineae</taxon>
        <taxon>Mycenaceae</taxon>
        <taxon>Mycena</taxon>
    </lineage>
</organism>
<keyword evidence="3" id="KW-1185">Reference proteome</keyword>
<proteinExistence type="predicted"/>
<feature type="region of interest" description="Disordered" evidence="1">
    <location>
        <begin position="627"/>
        <end position="649"/>
    </location>
</feature>
<feature type="compositionally biased region" description="Acidic residues" evidence="1">
    <location>
        <begin position="635"/>
        <end position="649"/>
    </location>
</feature>
<feature type="compositionally biased region" description="Polar residues" evidence="1">
    <location>
        <begin position="90"/>
        <end position="99"/>
    </location>
</feature>
<evidence type="ECO:0000313" key="3">
    <source>
        <dbReference type="Proteomes" id="UP001215280"/>
    </source>
</evidence>
<gene>
    <name evidence="2" type="ORF">DFH07DRAFT_957826</name>
</gene>
<feature type="region of interest" description="Disordered" evidence="1">
    <location>
        <begin position="462"/>
        <end position="503"/>
    </location>
</feature>
<dbReference type="Proteomes" id="UP001215280">
    <property type="component" value="Unassembled WGS sequence"/>
</dbReference>
<sequence length="649" mass="70960">MAAALCIGFHGSIKAPLGITCCLRPSSAQIRFKNSYSAVKKQVNVSRADREFRYQRDQQVLEQARNREIAARARTARHSSRTISPEPSAATLSNSTSESHLPETSVSFPSTPTLSTPSDLTPSPETPPALLPAVFTPRPPQRKPAQNPHPIPKNNLSDDDMVAPKTTELFRGNGTAEKAHTWPRTLEGGWKYDADDKEKLYRFEKGLHPGGQAEEWFSGLGAAEKQTWVALMISFEKKWPKPKTTRRAQDIVIPELAHNCLDRGALGKYVADEDGTKVLSHVAWAEVTRKLLDELPGGDASMMLKSSIRATLPVEFRRLIIDTGLDTWEKYLKAVEDIGIDHITDEVELRVERHNTMDQEIFAWHAANPNASPAQHQAFFETFANKLALDMGIANPFQSPSRISVSASPRYVVPAARQSQPVATATRPAYTPGAHAYQPTPSTAVNTPRVPWANRTSPDVFAGSTARPSLPNAFTKSLLSTPGSPSTGRSRPTTLSGNPAGDVDLARHLTQQPRMYPSDAAGLQCYTVDMASWVAQNGNPSSADYSTFPFTPGTAAPGSRECFRCGVLTNPPHFGTRSCEALNGVAVPQREQNVRSIIGNILYPQGQRTPGARIAQIHEAPSYDLFGGFDPDQPLFEEEESENGEEPAK</sequence>
<reference evidence="2" key="1">
    <citation type="submission" date="2023-03" db="EMBL/GenBank/DDBJ databases">
        <title>Massive genome expansion in bonnet fungi (Mycena s.s.) driven by repeated elements and novel gene families across ecological guilds.</title>
        <authorList>
            <consortium name="Lawrence Berkeley National Laboratory"/>
            <person name="Harder C.B."/>
            <person name="Miyauchi S."/>
            <person name="Viragh M."/>
            <person name="Kuo A."/>
            <person name="Thoen E."/>
            <person name="Andreopoulos B."/>
            <person name="Lu D."/>
            <person name="Skrede I."/>
            <person name="Drula E."/>
            <person name="Henrissat B."/>
            <person name="Morin E."/>
            <person name="Kohler A."/>
            <person name="Barry K."/>
            <person name="LaButti K."/>
            <person name="Morin E."/>
            <person name="Salamov A."/>
            <person name="Lipzen A."/>
            <person name="Mereny Z."/>
            <person name="Hegedus B."/>
            <person name="Baldrian P."/>
            <person name="Stursova M."/>
            <person name="Weitz H."/>
            <person name="Taylor A."/>
            <person name="Grigoriev I.V."/>
            <person name="Nagy L.G."/>
            <person name="Martin F."/>
            <person name="Kauserud H."/>
        </authorList>
    </citation>
    <scope>NUCLEOTIDE SEQUENCE</scope>
    <source>
        <strain evidence="2">CBHHK188m</strain>
    </source>
</reference>
<evidence type="ECO:0000313" key="2">
    <source>
        <dbReference type="EMBL" id="KAJ7759722.1"/>
    </source>
</evidence>
<feature type="compositionally biased region" description="Polar residues" evidence="1">
    <location>
        <begin position="472"/>
        <end position="497"/>
    </location>
</feature>
<feature type="compositionally biased region" description="Low complexity" evidence="1">
    <location>
        <begin position="104"/>
        <end position="123"/>
    </location>
</feature>
<name>A0AAD7NGC2_9AGAR</name>
<feature type="region of interest" description="Disordered" evidence="1">
    <location>
        <begin position="431"/>
        <end position="450"/>
    </location>
</feature>
<dbReference type="AlphaFoldDB" id="A0AAD7NGC2"/>
<accession>A0AAD7NGC2</accession>
<evidence type="ECO:0000256" key="1">
    <source>
        <dbReference type="SAM" id="MobiDB-lite"/>
    </source>
</evidence>
<protein>
    <submittedName>
        <fullName evidence="2">Uncharacterized protein</fullName>
    </submittedName>
</protein>
<dbReference type="EMBL" id="JARJLG010000051">
    <property type="protein sequence ID" value="KAJ7759722.1"/>
    <property type="molecule type" value="Genomic_DNA"/>
</dbReference>
<feature type="region of interest" description="Disordered" evidence="1">
    <location>
        <begin position="71"/>
        <end position="161"/>
    </location>
</feature>